<sequence>MRKLAYTGKTNFMIKDVVMGPVLGFRGLKNGHWYTSALVVLQKTAEPPRLRFIYDSFSKAEENKVLLKTYADHYVWRLDWSVSQTSWEQVITYAVNEGPTYHYTVPAQNSSLRICYGSCFGVHTLQDINKLKKKNALWHVLQQVHQAKPYHLFVLGGDQVYSDQVWEKVPALRQWLGQSLKKRLQASFTPDMQQQVAAFYFNLYCKMWRQKRPAAVLSQIPTLMMWDDHDIFDGWGSYVPELQACAVFQGIYQQAQEHFHVFQLQAQDHADLGAAIPLGKNGFTYAHRLNDVLIIALDLRSERTRDQVLSLETHQSLQTWLASQFETKPVDGTSSSTGCKHILVLSGIPIVNADLTLLEAVLELRPGQQRMEDDLKDQWLSRAHQEERLRLIQWLFRISQEFNCQVTILSGDAHLAFTGYLQTQDKNILDSAVQTIHQLTSSAMVNVPPPSLVIYMMEKLLAGKTEKVDDQISAYLQNFPGTNRHLIGARNWLSLSINEEATILAEWYVEGEKQPYSKIIEPLQ</sequence>
<dbReference type="EMBL" id="QASA01000001">
    <property type="protein sequence ID" value="RDC62706.1"/>
    <property type="molecule type" value="Genomic_DNA"/>
</dbReference>
<dbReference type="EC" id="3.1.3.1" evidence="2"/>
<dbReference type="PANTHER" id="PTHR46689">
    <property type="entry name" value="MEMBRANE PROTEIN, PUTATIVE-RELATED"/>
    <property type="match status" value="1"/>
</dbReference>
<dbReference type="GO" id="GO:0004035">
    <property type="term" value="F:alkaline phosphatase activity"/>
    <property type="evidence" value="ECO:0007669"/>
    <property type="project" value="UniProtKB-EC"/>
</dbReference>
<dbReference type="GO" id="GO:0016020">
    <property type="term" value="C:membrane"/>
    <property type="evidence" value="ECO:0007669"/>
    <property type="project" value="TreeGrafter"/>
</dbReference>
<dbReference type="SUPFAM" id="SSF56300">
    <property type="entry name" value="Metallo-dependent phosphatases"/>
    <property type="match status" value="1"/>
</dbReference>
<feature type="domain" description="PhoD-like phosphatase" evidence="1">
    <location>
        <begin position="357"/>
        <end position="458"/>
    </location>
</feature>
<dbReference type="InterPro" id="IPR043904">
    <property type="entry name" value="PhoD_2-like"/>
</dbReference>
<evidence type="ECO:0000313" key="2">
    <source>
        <dbReference type="EMBL" id="RDC62706.1"/>
    </source>
</evidence>
<dbReference type="InterPro" id="IPR018946">
    <property type="entry name" value="PhoD-like_MPP"/>
</dbReference>
<proteinExistence type="predicted"/>
<keyword evidence="2" id="KW-0378">Hydrolase</keyword>
<dbReference type="Gene3D" id="3.60.21.70">
    <property type="entry name" value="PhoD-like phosphatase"/>
    <property type="match status" value="1"/>
</dbReference>
<protein>
    <submittedName>
        <fullName evidence="2">Alkaline phosphatase</fullName>
        <ecNumber evidence="2">3.1.3.1</ecNumber>
    </submittedName>
</protein>
<feature type="domain" description="PhoD-like phosphatase" evidence="1">
    <location>
        <begin position="120"/>
        <end position="321"/>
    </location>
</feature>
<dbReference type="Pfam" id="PF19050">
    <property type="entry name" value="PhoD_2"/>
    <property type="match status" value="2"/>
</dbReference>
<evidence type="ECO:0000259" key="1">
    <source>
        <dbReference type="Pfam" id="PF19050"/>
    </source>
</evidence>
<dbReference type="CDD" id="cd07389">
    <property type="entry name" value="MPP_PhoD"/>
    <property type="match status" value="1"/>
</dbReference>
<gene>
    <name evidence="2" type="ORF">AHMF7616_01300</name>
</gene>
<name>A0A369QHK9_9BACT</name>
<reference evidence="2 3" key="1">
    <citation type="submission" date="2018-04" db="EMBL/GenBank/DDBJ databases">
        <title>Adhaeribacter sp. HMF7616 genome sequencing and assembly.</title>
        <authorList>
            <person name="Kang H."/>
            <person name="Kang J."/>
            <person name="Cha I."/>
            <person name="Kim H."/>
            <person name="Joh K."/>
        </authorList>
    </citation>
    <scope>NUCLEOTIDE SEQUENCE [LARGE SCALE GENOMIC DNA]</scope>
    <source>
        <strain evidence="2 3">HMF7616</strain>
    </source>
</reference>
<dbReference type="AlphaFoldDB" id="A0A369QHK9"/>
<dbReference type="Proteomes" id="UP000253919">
    <property type="component" value="Unassembled WGS sequence"/>
</dbReference>
<evidence type="ECO:0000313" key="3">
    <source>
        <dbReference type="Proteomes" id="UP000253919"/>
    </source>
</evidence>
<comment type="caution">
    <text evidence="2">The sequence shown here is derived from an EMBL/GenBank/DDBJ whole genome shotgun (WGS) entry which is preliminary data.</text>
</comment>
<accession>A0A369QHK9</accession>
<dbReference type="InterPro" id="IPR029052">
    <property type="entry name" value="Metallo-depent_PP-like"/>
</dbReference>
<dbReference type="RefSeq" id="WP_115372118.1">
    <property type="nucleotide sequence ID" value="NZ_QASA01000001.1"/>
</dbReference>
<dbReference type="PANTHER" id="PTHR46689:SF1">
    <property type="entry name" value="PHOD-LIKE PHOSPHATASE DOMAIN-CONTAINING PROTEIN"/>
    <property type="match status" value="1"/>
</dbReference>
<dbReference type="InterPro" id="IPR038607">
    <property type="entry name" value="PhoD-like_sf"/>
</dbReference>
<keyword evidence="3" id="KW-1185">Reference proteome</keyword>
<organism evidence="2 3">
    <name type="scientific">Adhaeribacter pallidiroseus</name>
    <dbReference type="NCBI Taxonomy" id="2072847"/>
    <lineage>
        <taxon>Bacteria</taxon>
        <taxon>Pseudomonadati</taxon>
        <taxon>Bacteroidota</taxon>
        <taxon>Cytophagia</taxon>
        <taxon>Cytophagales</taxon>
        <taxon>Hymenobacteraceae</taxon>
        <taxon>Adhaeribacter</taxon>
    </lineage>
</organism>